<dbReference type="Proteomes" id="UP000182517">
    <property type="component" value="Chromosome"/>
</dbReference>
<name>A0A1L3GPT7_9BACT</name>
<evidence type="ECO:0000313" key="4">
    <source>
        <dbReference type="Proteomes" id="UP000182517"/>
    </source>
</evidence>
<dbReference type="EMBL" id="CP015519">
    <property type="protein sequence ID" value="APG27956.1"/>
    <property type="molecule type" value="Genomic_DNA"/>
</dbReference>
<dbReference type="Pfam" id="PF09851">
    <property type="entry name" value="SHOCT"/>
    <property type="match status" value="1"/>
</dbReference>
<evidence type="ECO:0000259" key="2">
    <source>
        <dbReference type="Pfam" id="PF09851"/>
    </source>
</evidence>
<feature type="domain" description="SHOCT" evidence="2">
    <location>
        <begin position="311"/>
        <end position="337"/>
    </location>
</feature>
<evidence type="ECO:0000256" key="1">
    <source>
        <dbReference type="SAM" id="Coils"/>
    </source>
</evidence>
<sequence length="340" mass="37973">MGRKAVFGKCKALYGRTILAAVLALILSGCGATLLGGNKAEISSVIWKHRDQFVRIESQDRGNTTPPANDHPANLSTEQIQNMLGSLNVQFEGNEKPVSVFTFKELEILGEAISSGLAQAGPREDVTFAITGIHRDFISFNSDRAVSTYRVFVENGQFNLIIGTLHEEYIENTERRLYPLVPGTRKYTPPNPRRIIKTWQVMPEAGLETKTIDGRERHDWLVLNTDPELWKSAMAEKKEAKETAKEAFREASQVREESAQLEVEQQKLRSELQEMKQTIEQMKQAPAASAPAPVAAPAPAAPAGIDKIEQRLQILQRLKSKGLINEQEFRAKKQEILDSI</sequence>
<dbReference type="RefSeq" id="WP_072283919.1">
    <property type="nucleotide sequence ID" value="NZ_CP015519.1"/>
</dbReference>
<dbReference type="PROSITE" id="PS51257">
    <property type="entry name" value="PROKAR_LIPOPROTEIN"/>
    <property type="match status" value="1"/>
</dbReference>
<dbReference type="AlphaFoldDB" id="A0A1L3GPT7"/>
<keyword evidence="4" id="KW-1185">Reference proteome</keyword>
<keyword evidence="1" id="KW-0175">Coiled coil</keyword>
<dbReference type="InterPro" id="IPR018649">
    <property type="entry name" value="SHOCT"/>
</dbReference>
<dbReference type="KEGG" id="pef:A7E78_08975"/>
<gene>
    <name evidence="3" type="ORF">A7E78_08975</name>
</gene>
<organism evidence="3 4">
    <name type="scientific">Syntrophotalea acetylenivorans</name>
    <dbReference type="NCBI Taxonomy" id="1842532"/>
    <lineage>
        <taxon>Bacteria</taxon>
        <taxon>Pseudomonadati</taxon>
        <taxon>Thermodesulfobacteriota</taxon>
        <taxon>Desulfuromonadia</taxon>
        <taxon>Desulfuromonadales</taxon>
        <taxon>Syntrophotaleaceae</taxon>
        <taxon>Syntrophotalea</taxon>
    </lineage>
</organism>
<dbReference type="OrthoDB" id="5396663at2"/>
<reference evidence="3 4" key="1">
    <citation type="journal article" date="2017" name="Genome Announc.">
        <title>Complete Genome Sequences of Two Acetylene-Fermenting Pelobacter acetylenicus Strains.</title>
        <authorList>
            <person name="Sutton J.M."/>
            <person name="Baesman S.M."/>
            <person name="Fierst J.L."/>
            <person name="Poret-Peterson A.T."/>
            <person name="Oremland R.S."/>
            <person name="Dunlap D.S."/>
            <person name="Akob D.M."/>
        </authorList>
    </citation>
    <scope>NUCLEOTIDE SEQUENCE [LARGE SCALE GENOMIC DNA]</scope>
    <source>
        <strain evidence="3 4">SFB93</strain>
    </source>
</reference>
<protein>
    <recommendedName>
        <fullName evidence="2">SHOCT domain-containing protein</fullName>
    </recommendedName>
</protein>
<evidence type="ECO:0000313" key="3">
    <source>
        <dbReference type="EMBL" id="APG27956.1"/>
    </source>
</evidence>
<feature type="coiled-coil region" evidence="1">
    <location>
        <begin position="237"/>
        <end position="285"/>
    </location>
</feature>
<accession>A0A1L3GPT7</accession>
<proteinExistence type="predicted"/>